<sequence>MNIPVSKLLSKMEAELIKAKNSSSTKEVREKVAVIQSLCEIILDEKSEVSVQPLSSPSSSEISQLELQKMMGNMSTVVKNPTSERPVKEEDANGDSLFDF</sequence>
<dbReference type="Pfam" id="PF17261">
    <property type="entry name" value="DUF5327"/>
    <property type="match status" value="1"/>
</dbReference>
<proteinExistence type="predicted"/>
<reference evidence="3" key="1">
    <citation type="journal article" date="2019" name="Int. J. Syst. Evol. Microbiol.">
        <title>The Global Catalogue of Microorganisms (GCM) 10K type strain sequencing project: providing services to taxonomists for standard genome sequencing and annotation.</title>
        <authorList>
            <consortium name="The Broad Institute Genomics Platform"/>
            <consortium name="The Broad Institute Genome Sequencing Center for Infectious Disease"/>
            <person name="Wu L."/>
            <person name="Ma J."/>
        </authorList>
    </citation>
    <scope>NUCLEOTIDE SEQUENCE [LARGE SCALE GENOMIC DNA]</scope>
    <source>
        <strain evidence="3">CGMCC 1.15474</strain>
    </source>
</reference>
<comment type="caution">
    <text evidence="2">The sequence shown here is derived from an EMBL/GenBank/DDBJ whole genome shotgun (WGS) entry which is preliminary data.</text>
</comment>
<feature type="region of interest" description="Disordered" evidence="1">
    <location>
        <begin position="78"/>
        <end position="100"/>
    </location>
</feature>
<keyword evidence="3" id="KW-1185">Reference proteome</keyword>
<gene>
    <name evidence="2" type="ORF">ACFSKK_15950</name>
</gene>
<evidence type="ECO:0000313" key="2">
    <source>
        <dbReference type="EMBL" id="MFD2215185.1"/>
    </source>
</evidence>
<evidence type="ECO:0000256" key="1">
    <source>
        <dbReference type="SAM" id="MobiDB-lite"/>
    </source>
</evidence>
<protein>
    <submittedName>
        <fullName evidence="2">YwdI family protein</fullName>
    </submittedName>
</protein>
<organism evidence="2 3">
    <name type="scientific">Metabacillus endolithicus</name>
    <dbReference type="NCBI Taxonomy" id="1535204"/>
    <lineage>
        <taxon>Bacteria</taxon>
        <taxon>Bacillati</taxon>
        <taxon>Bacillota</taxon>
        <taxon>Bacilli</taxon>
        <taxon>Bacillales</taxon>
        <taxon>Bacillaceae</taxon>
        <taxon>Metabacillus</taxon>
    </lineage>
</organism>
<accession>A0ABW5C1P3</accession>
<dbReference type="InterPro" id="IPR035218">
    <property type="entry name" value="DUF5327"/>
</dbReference>
<name>A0ABW5C1P3_9BACI</name>
<dbReference type="RefSeq" id="WP_247346743.1">
    <property type="nucleotide sequence ID" value="NZ_CP095550.1"/>
</dbReference>
<evidence type="ECO:0000313" key="3">
    <source>
        <dbReference type="Proteomes" id="UP001597318"/>
    </source>
</evidence>
<dbReference type="EMBL" id="JBHUIK010000003">
    <property type="protein sequence ID" value="MFD2215185.1"/>
    <property type="molecule type" value="Genomic_DNA"/>
</dbReference>
<dbReference type="Proteomes" id="UP001597318">
    <property type="component" value="Unassembled WGS sequence"/>
</dbReference>